<evidence type="ECO:0000313" key="2">
    <source>
        <dbReference type="Proteomes" id="UP001153365"/>
    </source>
</evidence>
<keyword evidence="2" id="KW-1185">Reference proteome</keyword>
<dbReference type="Proteomes" id="UP001153365">
    <property type="component" value="Unassembled WGS sequence"/>
</dbReference>
<protein>
    <submittedName>
        <fullName evidence="1">Uncharacterized protein</fullName>
    </submittedName>
</protein>
<dbReference type="EMBL" id="CALTRL010004696">
    <property type="protein sequence ID" value="CAH7683454.1"/>
    <property type="molecule type" value="Genomic_DNA"/>
</dbReference>
<comment type="caution">
    <text evidence="1">The sequence shown here is derived from an EMBL/GenBank/DDBJ whole genome shotgun (WGS) entry which is preliminary data.</text>
</comment>
<accession>A0AAV0BAW6</accession>
<proteinExistence type="predicted"/>
<sequence length="75" mass="8743">MLEQLHLRRHRLNLPVDTPHLQSNPPCYSRCKIVERHMSHDNFQAANDYHIKDFALEVLDGLITMPQGAYHRVGP</sequence>
<evidence type="ECO:0000313" key="1">
    <source>
        <dbReference type="EMBL" id="CAH7683454.1"/>
    </source>
</evidence>
<name>A0AAV0BAW6_PHAPC</name>
<dbReference type="AlphaFoldDB" id="A0AAV0BAW6"/>
<organism evidence="1 2">
    <name type="scientific">Phakopsora pachyrhizi</name>
    <name type="common">Asian soybean rust disease fungus</name>
    <dbReference type="NCBI Taxonomy" id="170000"/>
    <lineage>
        <taxon>Eukaryota</taxon>
        <taxon>Fungi</taxon>
        <taxon>Dikarya</taxon>
        <taxon>Basidiomycota</taxon>
        <taxon>Pucciniomycotina</taxon>
        <taxon>Pucciniomycetes</taxon>
        <taxon>Pucciniales</taxon>
        <taxon>Phakopsoraceae</taxon>
        <taxon>Phakopsora</taxon>
    </lineage>
</organism>
<gene>
    <name evidence="1" type="ORF">PPACK8108_LOCUS16981</name>
</gene>
<reference evidence="1" key="1">
    <citation type="submission" date="2022-06" db="EMBL/GenBank/DDBJ databases">
        <authorList>
            <consortium name="SYNGENTA / RWTH Aachen University"/>
        </authorList>
    </citation>
    <scope>NUCLEOTIDE SEQUENCE</scope>
</reference>